<comment type="caution">
    <text evidence="1">The sequence shown here is derived from an EMBL/GenBank/DDBJ whole genome shotgun (WGS) entry which is preliminary data.</text>
</comment>
<name>A0ABV2Y750_9ACTN</name>
<organism evidence="1 2">
    <name type="scientific">Streptomyces olindensis</name>
    <dbReference type="NCBI Taxonomy" id="358823"/>
    <lineage>
        <taxon>Bacteria</taxon>
        <taxon>Bacillati</taxon>
        <taxon>Actinomycetota</taxon>
        <taxon>Actinomycetes</taxon>
        <taxon>Kitasatosporales</taxon>
        <taxon>Streptomycetaceae</taxon>
        <taxon>Streptomyces</taxon>
    </lineage>
</organism>
<reference evidence="1 2" key="1">
    <citation type="submission" date="2024-06" db="EMBL/GenBank/DDBJ databases">
        <title>The Natural Products Discovery Center: Release of the First 8490 Sequenced Strains for Exploring Actinobacteria Biosynthetic Diversity.</title>
        <authorList>
            <person name="Kalkreuter E."/>
            <person name="Kautsar S.A."/>
            <person name="Yang D."/>
            <person name="Bader C.D."/>
            <person name="Teijaro C.N."/>
            <person name="Fluegel L."/>
            <person name="Davis C.M."/>
            <person name="Simpson J.R."/>
            <person name="Lauterbach L."/>
            <person name="Steele A.D."/>
            <person name="Gui C."/>
            <person name="Meng S."/>
            <person name="Li G."/>
            <person name="Viehrig K."/>
            <person name="Ye F."/>
            <person name="Su P."/>
            <person name="Kiefer A.F."/>
            <person name="Nichols A."/>
            <person name="Cepeda A.J."/>
            <person name="Yan W."/>
            <person name="Fan B."/>
            <person name="Jiang Y."/>
            <person name="Adhikari A."/>
            <person name="Zheng C.-J."/>
            <person name="Schuster L."/>
            <person name="Cowan T.M."/>
            <person name="Smanski M.J."/>
            <person name="Chevrette M.G."/>
            <person name="De Carvalho L.P.S."/>
            <person name="Shen B."/>
        </authorList>
    </citation>
    <scope>NUCLEOTIDE SEQUENCE [LARGE SCALE GENOMIC DNA]</scope>
    <source>
        <strain evidence="1 2">NPDC019583</strain>
    </source>
</reference>
<dbReference type="EMBL" id="JBEYBN010000093">
    <property type="protein sequence ID" value="MEU2272098.1"/>
    <property type="molecule type" value="Genomic_DNA"/>
</dbReference>
<proteinExistence type="predicted"/>
<evidence type="ECO:0000313" key="2">
    <source>
        <dbReference type="Proteomes" id="UP001550603"/>
    </source>
</evidence>
<dbReference type="RefSeq" id="WP_037764397.1">
    <property type="nucleotide sequence ID" value="NZ_JBEYBN010000093.1"/>
</dbReference>
<evidence type="ECO:0000313" key="1">
    <source>
        <dbReference type="EMBL" id="MEU2272098.1"/>
    </source>
</evidence>
<dbReference type="Proteomes" id="UP001550603">
    <property type="component" value="Unassembled WGS sequence"/>
</dbReference>
<accession>A0ABV2Y750</accession>
<sequence length="331" mass="36151">MTDRDARTPGSRPGREDVLDTLLARVHDGLGTAVTDRVTAQGGPPELRPPDLALDRLLAAAHRSIGTAVTRRRSREARAALAQRNPELEARLSERGPLFNRPSPVRVKYRQEALRLAHRYWPADLAEGMRAAVRMVQNLTDLLEGTAQTVTDAELVVEQLRESLRAMSRLPKPQRPPVTLTGLDYLVAVESVLAEPAERLLHDLHRVQQLLDEELEPAIFTLESSSPGYVFGVDAVAQDLIDDLTQGCDQADALARAVAEVERASSDFVGADLSSAKLDGVLLEGILWDATTVWPGEWESLVRRASLPSGEERGVLIVAAEPSETVIHAEA</sequence>
<gene>
    <name evidence="1" type="ORF">ABZ568_37825</name>
</gene>
<protein>
    <submittedName>
        <fullName evidence="1">Uncharacterized protein</fullName>
    </submittedName>
</protein>
<keyword evidence="2" id="KW-1185">Reference proteome</keyword>